<accession>A0AAN8RW04</accession>
<name>A0AAN8RW04_9PEZI</name>
<feature type="region of interest" description="Disordered" evidence="1">
    <location>
        <begin position="337"/>
        <end position="380"/>
    </location>
</feature>
<evidence type="ECO:0000313" key="4">
    <source>
        <dbReference type="Proteomes" id="UP001307849"/>
    </source>
</evidence>
<sequence length="642" mass="68480">MFVSQSDKFPFLLRLVVLFLSFFNNTSSIPQREVTLARFHYTSIITKWETRTSVSIRDSYRITEISTVISADPKLCKGYPIPTALQRALILKVCGRCPLQTITDFGDPITSHAEPWAYGLTTILQWWVFEFWEWAFEGFQTAVYHVSQHGKPAKWASYAVRITLRTNSKVTLGVLVTYNTTSFIPHRTRVTIHNLEGGYHSTNQVTRAPTTITFIRTTRFQKAIYITITQITQLTWTSTITDGSSSLIKTSSIFPLPLPTKVRCTTTLTHTNKGEPTLILTSETLVSVPLAINIPGDTQRASRSCYSSKLTGAPKGSEDGIVLRSTGLQSSMVLQSLASHSSRPSSVPSLPGLSQTDFSPTAVPVGSSSSSVPQSTESISVPSVSDSISTITPTSTSWYEMVTQTIYSGNTSRTSMTIGPDGNPTAIIVLPTGLGGIRFTTVFSGSTVSETTVVGPGGVTTVIEISPTGASQVGSSSEELPPSSIISPEISSTTEFPTSAGSVTTTIETTQEQSASSSAEFTTTSSTPELTERLSTEPAFTVSETEPSDSTAQSTEETGGIPTPSTGATDPSFINTIPTDDSAGSTSTEATATGSTFADSSTSDPGSTDVTSASPDSSSSSEPILSSESLTSLCLMVRLKQR</sequence>
<feature type="compositionally biased region" description="Low complexity" evidence="1">
    <location>
        <begin position="504"/>
        <end position="527"/>
    </location>
</feature>
<protein>
    <submittedName>
        <fullName evidence="3">Uncharacterized protein</fullName>
    </submittedName>
</protein>
<reference evidence="3 4" key="1">
    <citation type="submission" date="2019-10" db="EMBL/GenBank/DDBJ databases">
        <authorList>
            <person name="Palmer J.M."/>
        </authorList>
    </citation>
    <scope>NUCLEOTIDE SEQUENCE [LARGE SCALE GENOMIC DNA]</scope>
    <source>
        <strain evidence="3 4">TWF506</strain>
    </source>
</reference>
<feature type="chain" id="PRO_5042924909" evidence="2">
    <location>
        <begin position="29"/>
        <end position="642"/>
    </location>
</feature>
<comment type="caution">
    <text evidence="3">The sequence shown here is derived from an EMBL/GenBank/DDBJ whole genome shotgun (WGS) entry which is preliminary data.</text>
</comment>
<keyword evidence="4" id="KW-1185">Reference proteome</keyword>
<feature type="compositionally biased region" description="Low complexity" evidence="1">
    <location>
        <begin position="607"/>
        <end position="629"/>
    </location>
</feature>
<dbReference type="EMBL" id="JAVHJM010000002">
    <property type="protein sequence ID" value="KAK6518260.1"/>
    <property type="molecule type" value="Genomic_DNA"/>
</dbReference>
<dbReference type="AlphaFoldDB" id="A0AAN8RW04"/>
<organism evidence="3 4">
    <name type="scientific">Arthrobotrys conoides</name>
    <dbReference type="NCBI Taxonomy" id="74498"/>
    <lineage>
        <taxon>Eukaryota</taxon>
        <taxon>Fungi</taxon>
        <taxon>Dikarya</taxon>
        <taxon>Ascomycota</taxon>
        <taxon>Pezizomycotina</taxon>
        <taxon>Orbiliomycetes</taxon>
        <taxon>Orbiliales</taxon>
        <taxon>Orbiliaceae</taxon>
        <taxon>Arthrobotrys</taxon>
    </lineage>
</organism>
<keyword evidence="2" id="KW-0732">Signal</keyword>
<feature type="compositionally biased region" description="Low complexity" evidence="1">
    <location>
        <begin position="475"/>
        <end position="492"/>
    </location>
</feature>
<evidence type="ECO:0000256" key="2">
    <source>
        <dbReference type="SAM" id="SignalP"/>
    </source>
</evidence>
<feature type="compositionally biased region" description="Polar residues" evidence="1">
    <location>
        <begin position="493"/>
        <end position="503"/>
    </location>
</feature>
<proteinExistence type="predicted"/>
<evidence type="ECO:0000256" key="1">
    <source>
        <dbReference type="SAM" id="MobiDB-lite"/>
    </source>
</evidence>
<gene>
    <name evidence="3" type="ORF">TWF506_005420</name>
</gene>
<feature type="compositionally biased region" description="Low complexity" evidence="1">
    <location>
        <begin position="579"/>
        <end position="598"/>
    </location>
</feature>
<feature type="signal peptide" evidence="2">
    <location>
        <begin position="1"/>
        <end position="28"/>
    </location>
</feature>
<evidence type="ECO:0000313" key="3">
    <source>
        <dbReference type="EMBL" id="KAK6518260.1"/>
    </source>
</evidence>
<feature type="region of interest" description="Disordered" evidence="1">
    <location>
        <begin position="469"/>
        <end position="629"/>
    </location>
</feature>
<feature type="compositionally biased region" description="Polar residues" evidence="1">
    <location>
        <begin position="542"/>
        <end position="578"/>
    </location>
</feature>
<dbReference type="Proteomes" id="UP001307849">
    <property type="component" value="Unassembled WGS sequence"/>
</dbReference>